<dbReference type="SUPFAM" id="SSF53167">
    <property type="entry name" value="Purine and uridine phosphorylases"/>
    <property type="match status" value="1"/>
</dbReference>
<organism evidence="4 5">
    <name type="scientific">Aspergillus sclerotiicarbonarius (strain CBS 121057 / IBT 28362)</name>
    <dbReference type="NCBI Taxonomy" id="1448318"/>
    <lineage>
        <taxon>Eukaryota</taxon>
        <taxon>Fungi</taxon>
        <taxon>Dikarya</taxon>
        <taxon>Ascomycota</taxon>
        <taxon>Pezizomycotina</taxon>
        <taxon>Eurotiomycetes</taxon>
        <taxon>Eurotiomycetidae</taxon>
        <taxon>Eurotiales</taxon>
        <taxon>Aspergillaceae</taxon>
        <taxon>Aspergillus</taxon>
        <taxon>Aspergillus subgen. Circumdati</taxon>
    </lineage>
</organism>
<dbReference type="VEuPathDB" id="FungiDB:BO78DRAFT_473181"/>
<dbReference type="InterPro" id="IPR035994">
    <property type="entry name" value="Nucleoside_phosphorylase_sf"/>
</dbReference>
<dbReference type="OrthoDB" id="1577640at2759"/>
<dbReference type="Pfam" id="PF01048">
    <property type="entry name" value="PNP_UDP_1"/>
    <property type="match status" value="1"/>
</dbReference>
<dbReference type="SMART" id="SM00248">
    <property type="entry name" value="ANK"/>
    <property type="match status" value="4"/>
</dbReference>
<evidence type="ECO:0000313" key="5">
    <source>
        <dbReference type="Proteomes" id="UP000248423"/>
    </source>
</evidence>
<dbReference type="STRING" id="1448318.A0A319DVF5"/>
<protein>
    <recommendedName>
        <fullName evidence="3">Nucleoside phosphorylase domain-containing protein</fullName>
    </recommendedName>
</protein>
<dbReference type="PROSITE" id="PS50088">
    <property type="entry name" value="ANK_REPEAT"/>
    <property type="match status" value="4"/>
</dbReference>
<dbReference type="SUPFAM" id="SSF48403">
    <property type="entry name" value="Ankyrin repeat"/>
    <property type="match status" value="1"/>
</dbReference>
<dbReference type="GO" id="GO:0003824">
    <property type="term" value="F:catalytic activity"/>
    <property type="evidence" value="ECO:0007669"/>
    <property type="project" value="InterPro"/>
</dbReference>
<dbReference type="PANTHER" id="PTHR46082">
    <property type="entry name" value="ATP/GTP-BINDING PROTEIN-RELATED"/>
    <property type="match status" value="1"/>
</dbReference>
<feature type="repeat" description="ANK" evidence="1">
    <location>
        <begin position="664"/>
        <end position="696"/>
    </location>
</feature>
<dbReference type="PROSITE" id="PS50297">
    <property type="entry name" value="ANK_REP_REGION"/>
    <property type="match status" value="4"/>
</dbReference>
<dbReference type="AlphaFoldDB" id="A0A319DVF5"/>
<dbReference type="Pfam" id="PF12796">
    <property type="entry name" value="Ank_2"/>
    <property type="match status" value="2"/>
</dbReference>
<dbReference type="GO" id="GO:0009116">
    <property type="term" value="P:nucleoside metabolic process"/>
    <property type="evidence" value="ECO:0007669"/>
    <property type="project" value="InterPro"/>
</dbReference>
<evidence type="ECO:0000313" key="4">
    <source>
        <dbReference type="EMBL" id="PYI01686.1"/>
    </source>
</evidence>
<sequence length="720" mass="78877">MTTQQSNKNQSDLPLQSISPDPLFPFPVNIMDNVEETLITDMVTHISNASQNEDLKALFRSHLTVHCKEELKQLNDVNPKYQKVVLALVAYKLVTSVFRQFPDKLFGCFLVTWKPANLRHNVRAANSAPAMLIASLFSRSTTLIPLYYLLDLPEVSYYMIMKRQGVKPSLRCADYRVGWVCALALELAAAQSMLDIEHGIPSDLNRPSRFDHNKYTFGQIGGHNIVLAVLPAGIYGVAQAALATKLMSFSFPKLQFALMVGIGGGVPSRTHDIRLGDVVVSKPVPGHPGVLQYDFGKTGPDGEVTAIGALNRPPLEALTAIAAMQTKDMMEEGCLSDIISDALRKRPKMRAKFNHPGMADVLYRADYGHVSDDHCADCSQDMTIHRSKRETMEPTIHYGLIGSGNQVIKNGATRDRLREKHGILCFEMEAAGALEAFPCLVIRGVCDYADSHKNNSWQGYAALTAAAYTKDLLCLIEGSASPVSSPSSTSGASEATEYVQMALPPRRASPVPRPPLGNAGVPVLKANPQPRKNHAMPNTGSQRPPVLNAQPPPQRIDPQLRADFGRRLLHAAKTDNMPVVKRFVDKGGDPNMTTEDWNLTALHYAARTGHNGTTRLLLKAGANPNAQAKHTNNTPLFDAASNGYVRVIQCLLQHGADITACCEWERTALHAAAEKGHIDCVDILMRYHADADSIDCNGYTPLDLASQGGHWETVKYLQRL</sequence>
<gene>
    <name evidence="4" type="ORF">BO78DRAFT_473181</name>
</gene>
<accession>A0A319DVF5</accession>
<feature type="repeat" description="ANK" evidence="1">
    <location>
        <begin position="697"/>
        <end position="720"/>
    </location>
</feature>
<dbReference type="PANTHER" id="PTHR46082:SF11">
    <property type="entry name" value="AAA+ ATPASE DOMAIN-CONTAINING PROTEIN-RELATED"/>
    <property type="match status" value="1"/>
</dbReference>
<feature type="region of interest" description="Disordered" evidence="2">
    <location>
        <begin position="527"/>
        <end position="553"/>
    </location>
</feature>
<dbReference type="InterPro" id="IPR053137">
    <property type="entry name" value="NLR-like"/>
</dbReference>
<evidence type="ECO:0000259" key="3">
    <source>
        <dbReference type="Pfam" id="PF01048"/>
    </source>
</evidence>
<evidence type="ECO:0000256" key="1">
    <source>
        <dbReference type="PROSITE-ProRule" id="PRU00023"/>
    </source>
</evidence>
<proteinExistence type="predicted"/>
<dbReference type="InterPro" id="IPR002110">
    <property type="entry name" value="Ankyrin_rpt"/>
</dbReference>
<keyword evidence="5" id="KW-1185">Reference proteome</keyword>
<feature type="repeat" description="ANK" evidence="1">
    <location>
        <begin position="597"/>
        <end position="629"/>
    </location>
</feature>
<dbReference type="InterPro" id="IPR036770">
    <property type="entry name" value="Ankyrin_rpt-contain_sf"/>
</dbReference>
<dbReference type="EMBL" id="KZ826409">
    <property type="protein sequence ID" value="PYI01686.1"/>
    <property type="molecule type" value="Genomic_DNA"/>
</dbReference>
<evidence type="ECO:0000256" key="2">
    <source>
        <dbReference type="SAM" id="MobiDB-lite"/>
    </source>
</evidence>
<name>A0A319DVF5_ASPSB</name>
<dbReference type="Proteomes" id="UP000248423">
    <property type="component" value="Unassembled WGS sequence"/>
</dbReference>
<feature type="repeat" description="ANK" evidence="1">
    <location>
        <begin position="631"/>
        <end position="663"/>
    </location>
</feature>
<dbReference type="Gene3D" id="3.40.50.1580">
    <property type="entry name" value="Nucleoside phosphorylase domain"/>
    <property type="match status" value="1"/>
</dbReference>
<feature type="domain" description="Nucleoside phosphorylase" evidence="3">
    <location>
        <begin position="201"/>
        <end position="455"/>
    </location>
</feature>
<dbReference type="InterPro" id="IPR000845">
    <property type="entry name" value="Nucleoside_phosphorylase_d"/>
</dbReference>
<reference evidence="4 5" key="1">
    <citation type="submission" date="2018-02" db="EMBL/GenBank/DDBJ databases">
        <title>The genomes of Aspergillus section Nigri reveals drivers in fungal speciation.</title>
        <authorList>
            <consortium name="DOE Joint Genome Institute"/>
            <person name="Vesth T.C."/>
            <person name="Nybo J."/>
            <person name="Theobald S."/>
            <person name="Brandl J."/>
            <person name="Frisvad J.C."/>
            <person name="Nielsen K.F."/>
            <person name="Lyhne E.K."/>
            <person name="Kogle M.E."/>
            <person name="Kuo A."/>
            <person name="Riley R."/>
            <person name="Clum A."/>
            <person name="Nolan M."/>
            <person name="Lipzen A."/>
            <person name="Salamov A."/>
            <person name="Henrissat B."/>
            <person name="Wiebenga A."/>
            <person name="De vries R.P."/>
            <person name="Grigoriev I.V."/>
            <person name="Mortensen U.H."/>
            <person name="Andersen M.R."/>
            <person name="Baker S.E."/>
        </authorList>
    </citation>
    <scope>NUCLEOTIDE SEQUENCE [LARGE SCALE GENOMIC DNA]</scope>
    <source>
        <strain evidence="4 5">CBS 121057</strain>
    </source>
</reference>
<dbReference type="Gene3D" id="1.25.40.20">
    <property type="entry name" value="Ankyrin repeat-containing domain"/>
    <property type="match status" value="2"/>
</dbReference>
<keyword evidence="1" id="KW-0040">ANK repeat</keyword>